<gene>
    <name evidence="2" type="ORF">C7456_106239</name>
</gene>
<sequence length="143" mass="15765">MHPDIVADEPKYLAMTPEQVAVHRALAMQALRLFGAHHYDHYDFLFSLSDQPGGTGLEHHQSSENGPGTDYFTAWADGAPDRDLLAHEYTHSWNGKFRRPADLRTPDFNVPMGDSLLRAGAPVGLPHMARWKSGQGNPSGPHG</sequence>
<keyword evidence="3" id="KW-1185">Reference proteome</keyword>
<dbReference type="AlphaFoldDB" id="A0A316I425"/>
<dbReference type="EMBL" id="QGHC01000006">
    <property type="protein sequence ID" value="PWK87746.1"/>
    <property type="molecule type" value="Genomic_DNA"/>
</dbReference>
<feature type="domain" description="Peptidase M61 catalytic" evidence="1">
    <location>
        <begin position="82"/>
        <end position="117"/>
    </location>
</feature>
<dbReference type="Pfam" id="PF05299">
    <property type="entry name" value="Peptidase_M61"/>
    <property type="match status" value="1"/>
</dbReference>
<accession>A0A316I425</accession>
<dbReference type="GO" id="GO:0004177">
    <property type="term" value="F:aminopeptidase activity"/>
    <property type="evidence" value="ECO:0007669"/>
    <property type="project" value="UniProtKB-KW"/>
</dbReference>
<evidence type="ECO:0000259" key="1">
    <source>
        <dbReference type="Pfam" id="PF05299"/>
    </source>
</evidence>
<dbReference type="Proteomes" id="UP000245812">
    <property type="component" value="Unassembled WGS sequence"/>
</dbReference>
<keyword evidence="2" id="KW-0031">Aminopeptidase</keyword>
<organism evidence="2 3">
    <name type="scientific">Fulvimonas soli</name>
    <dbReference type="NCBI Taxonomy" id="155197"/>
    <lineage>
        <taxon>Bacteria</taxon>
        <taxon>Pseudomonadati</taxon>
        <taxon>Pseudomonadota</taxon>
        <taxon>Gammaproteobacteria</taxon>
        <taxon>Lysobacterales</taxon>
        <taxon>Rhodanobacteraceae</taxon>
        <taxon>Fulvimonas</taxon>
    </lineage>
</organism>
<evidence type="ECO:0000313" key="3">
    <source>
        <dbReference type="Proteomes" id="UP000245812"/>
    </source>
</evidence>
<keyword evidence="2" id="KW-0378">Hydrolase</keyword>
<reference evidence="2 3" key="1">
    <citation type="submission" date="2018-05" db="EMBL/GenBank/DDBJ databases">
        <title>Genomic Encyclopedia of Type Strains, Phase IV (KMG-IV): sequencing the most valuable type-strain genomes for metagenomic binning, comparative biology and taxonomic classification.</title>
        <authorList>
            <person name="Goeker M."/>
        </authorList>
    </citation>
    <scope>NUCLEOTIDE SEQUENCE [LARGE SCALE GENOMIC DNA]</scope>
    <source>
        <strain evidence="2 3">DSM 14263</strain>
    </source>
</reference>
<protein>
    <submittedName>
        <fullName evidence="2">M61 glycyl aminopeptidase</fullName>
    </submittedName>
</protein>
<keyword evidence="2" id="KW-0645">Protease</keyword>
<evidence type="ECO:0000313" key="2">
    <source>
        <dbReference type="EMBL" id="PWK87746.1"/>
    </source>
</evidence>
<dbReference type="InterPro" id="IPR007963">
    <property type="entry name" value="Peptidase_M61_catalytic"/>
</dbReference>
<proteinExistence type="predicted"/>
<dbReference type="InterPro" id="IPR027268">
    <property type="entry name" value="Peptidase_M4/M1_CTD_sf"/>
</dbReference>
<dbReference type="Gene3D" id="1.10.390.10">
    <property type="entry name" value="Neutral Protease Domain 2"/>
    <property type="match status" value="1"/>
</dbReference>
<comment type="caution">
    <text evidence="2">The sequence shown here is derived from an EMBL/GenBank/DDBJ whole genome shotgun (WGS) entry which is preliminary data.</text>
</comment>
<name>A0A316I425_9GAMM</name>